<dbReference type="Proteomes" id="UP000782705">
    <property type="component" value="Unassembled WGS sequence"/>
</dbReference>
<organism evidence="2 3">
    <name type="scientific">Candidatus Enterococcus willemsii</name>
    <dbReference type="NCBI Taxonomy" id="1857215"/>
    <lineage>
        <taxon>Bacteria</taxon>
        <taxon>Bacillati</taxon>
        <taxon>Bacillota</taxon>
        <taxon>Bacilli</taxon>
        <taxon>Lactobacillales</taxon>
        <taxon>Enterococcaceae</taxon>
        <taxon>Enterococcus</taxon>
    </lineage>
</organism>
<dbReference type="PANTHER" id="PTHR40078:SF1">
    <property type="entry name" value="INTEGRAL MEMBRANE PROTEIN"/>
    <property type="match status" value="1"/>
</dbReference>
<evidence type="ECO:0000313" key="2">
    <source>
        <dbReference type="EMBL" id="KAF1302443.1"/>
    </source>
</evidence>
<dbReference type="PANTHER" id="PTHR40078">
    <property type="entry name" value="INTEGRAL MEMBRANE PROTEIN-RELATED"/>
    <property type="match status" value="1"/>
</dbReference>
<feature type="transmembrane region" description="Helical" evidence="1">
    <location>
        <begin position="75"/>
        <end position="97"/>
    </location>
</feature>
<feature type="transmembrane region" description="Helical" evidence="1">
    <location>
        <begin position="156"/>
        <end position="178"/>
    </location>
</feature>
<accession>A0ABQ6YY98</accession>
<keyword evidence="3" id="KW-1185">Reference proteome</keyword>
<keyword evidence="1" id="KW-1133">Transmembrane helix</keyword>
<name>A0ABQ6YY98_9ENTE</name>
<dbReference type="RefSeq" id="WP_161902842.1">
    <property type="nucleotide sequence ID" value="NZ_MAEL01000052.1"/>
</dbReference>
<sequence>MTQRTISQSLFFYFISALGISMTIKAMIGVSSFNSLNTALADLTHLKIGTITSSINLIFLLICWFLDSNRNKTQYLLMLISLVCFGEVINAMLYLVFSQITVTSYPLQLFFFTLGTLIGGFGTGQVLRLNLLKFPIENFCVLVAERTRRSFSFYRYGIDFICVGLSLFFTYAFSLPLYVREGTLISLFLLSGAISWSQKLVFFPKSEKMMIDN</sequence>
<feature type="transmembrane region" description="Helical" evidence="1">
    <location>
        <begin position="184"/>
        <end position="203"/>
    </location>
</feature>
<gene>
    <name evidence="2" type="ORF">BAU17_09320</name>
</gene>
<keyword evidence="1" id="KW-0812">Transmembrane</keyword>
<dbReference type="InterPro" id="IPR038750">
    <property type="entry name" value="YczE/YyaS-like"/>
</dbReference>
<proteinExistence type="predicted"/>
<feature type="transmembrane region" description="Helical" evidence="1">
    <location>
        <begin position="109"/>
        <end position="127"/>
    </location>
</feature>
<keyword evidence="1" id="KW-0472">Membrane</keyword>
<feature type="transmembrane region" description="Helical" evidence="1">
    <location>
        <begin position="12"/>
        <end position="33"/>
    </location>
</feature>
<feature type="transmembrane region" description="Helical" evidence="1">
    <location>
        <begin position="45"/>
        <end position="66"/>
    </location>
</feature>
<reference evidence="2 3" key="1">
    <citation type="submission" date="2016-06" db="EMBL/GenBank/DDBJ databases">
        <title>Four novel species of enterococci isolated from chicken manure.</title>
        <authorList>
            <person name="Van Tyne D."/>
        </authorList>
    </citation>
    <scope>NUCLEOTIDE SEQUENCE [LARGE SCALE GENOMIC DNA]</scope>
    <source>
        <strain evidence="2 3">CU12B</strain>
    </source>
</reference>
<comment type="caution">
    <text evidence="2">The sequence shown here is derived from an EMBL/GenBank/DDBJ whole genome shotgun (WGS) entry which is preliminary data.</text>
</comment>
<protein>
    <recommendedName>
        <fullName evidence="4">Integral membrane protein</fullName>
    </recommendedName>
</protein>
<dbReference type="EMBL" id="MAEL01000052">
    <property type="protein sequence ID" value="KAF1302443.1"/>
    <property type="molecule type" value="Genomic_DNA"/>
</dbReference>
<dbReference type="Pfam" id="PF19700">
    <property type="entry name" value="DUF6198"/>
    <property type="match status" value="1"/>
</dbReference>
<evidence type="ECO:0000313" key="3">
    <source>
        <dbReference type="Proteomes" id="UP000782705"/>
    </source>
</evidence>
<evidence type="ECO:0000256" key="1">
    <source>
        <dbReference type="SAM" id="Phobius"/>
    </source>
</evidence>
<evidence type="ECO:0008006" key="4">
    <source>
        <dbReference type="Google" id="ProtNLM"/>
    </source>
</evidence>